<dbReference type="SUPFAM" id="SSF51197">
    <property type="entry name" value="Clavaminate synthase-like"/>
    <property type="match status" value="1"/>
</dbReference>
<dbReference type="Pfam" id="PF05721">
    <property type="entry name" value="PhyH"/>
    <property type="match status" value="1"/>
</dbReference>
<reference evidence="2" key="1">
    <citation type="submission" date="2018-03" db="EMBL/GenBank/DDBJ databases">
        <authorList>
            <person name="Blom J."/>
        </authorList>
    </citation>
    <scope>NUCLEOTIDE SEQUENCE [LARGE SCALE GENOMIC DNA]</scope>
    <source>
        <strain evidence="2">KPC-SM-21</strain>
    </source>
</reference>
<gene>
    <name evidence="1" type="ORF">KPC_1639</name>
</gene>
<dbReference type="InterPro" id="IPR008775">
    <property type="entry name" value="Phytyl_CoA_dOase-like"/>
</dbReference>
<dbReference type="Proteomes" id="UP000245974">
    <property type="component" value="Unassembled WGS sequence"/>
</dbReference>
<dbReference type="InParanoid" id="A0A2U3MYI6"/>
<evidence type="ECO:0000313" key="2">
    <source>
        <dbReference type="Proteomes" id="UP000245974"/>
    </source>
</evidence>
<name>A0A2U3MYI6_9GAMM</name>
<dbReference type="GO" id="GO:0016706">
    <property type="term" value="F:2-oxoglutarate-dependent dioxygenase activity"/>
    <property type="evidence" value="ECO:0007669"/>
    <property type="project" value="UniProtKB-ARBA"/>
</dbReference>
<dbReference type="AlphaFoldDB" id="A0A2U3MYI6"/>
<accession>A0A2U3MYI6</accession>
<evidence type="ECO:0000313" key="1">
    <source>
        <dbReference type="EMBL" id="SPL70461.1"/>
    </source>
</evidence>
<dbReference type="RefSeq" id="WP_121973933.1">
    <property type="nucleotide sequence ID" value="NZ_OOGT01000061.1"/>
</dbReference>
<protein>
    <recommendedName>
        <fullName evidence="3">Phytanoyl-CoA dioxygenase</fullName>
    </recommendedName>
</protein>
<dbReference type="Gene3D" id="2.60.120.620">
    <property type="entry name" value="q2cbj1_9rhob like domain"/>
    <property type="match status" value="1"/>
</dbReference>
<organism evidence="1 2">
    <name type="scientific">Acinetobacter stercoris</name>
    <dbReference type="NCBI Taxonomy" id="2126983"/>
    <lineage>
        <taxon>Bacteria</taxon>
        <taxon>Pseudomonadati</taxon>
        <taxon>Pseudomonadota</taxon>
        <taxon>Gammaproteobacteria</taxon>
        <taxon>Moraxellales</taxon>
        <taxon>Moraxellaceae</taxon>
        <taxon>Acinetobacter</taxon>
    </lineage>
</organism>
<keyword evidence="2" id="KW-1185">Reference proteome</keyword>
<dbReference type="OrthoDB" id="5294965at2"/>
<dbReference type="EMBL" id="OOGT01000061">
    <property type="protein sequence ID" value="SPL70461.1"/>
    <property type="molecule type" value="Genomic_DNA"/>
</dbReference>
<proteinExistence type="predicted"/>
<sequence>MDKLFLKQIKSELLENGIVKIPKFILKKELILIQSDLMSELKRLNIYANNKIVSKDFKKMAPFQQVVSLSKLIRKPQLLQKYISVFNGILVGLFDSDFDFDIEPQLLLTLPQQENWTLNDLKWHVDSFSDLLNSLQFFLLIDDVKSHGGGTLILKGSHVLKNRYSLTQLNHFLSTKTLDEVFEIENKKLLLNEIVGSAGDVYLMDMRVLHSPSINASNKIRMMATYRFHKRDY</sequence>
<evidence type="ECO:0008006" key="3">
    <source>
        <dbReference type="Google" id="ProtNLM"/>
    </source>
</evidence>